<keyword evidence="1" id="KW-0812">Transmembrane</keyword>
<reference evidence="3" key="1">
    <citation type="journal article" date="2015" name="Proc. Natl. Acad. Sci. U.S.A.">
        <title>Networks of energetic and metabolic interactions define dynamics in microbial communities.</title>
        <authorList>
            <person name="Embree M."/>
            <person name="Liu J.K."/>
            <person name="Al-Bassam M.M."/>
            <person name="Zengler K."/>
        </authorList>
    </citation>
    <scope>NUCLEOTIDE SEQUENCE</scope>
</reference>
<feature type="transmembrane region" description="Helical" evidence="1">
    <location>
        <begin position="30"/>
        <end position="51"/>
    </location>
</feature>
<dbReference type="PANTHER" id="PTHR30189">
    <property type="entry name" value="LPS-ASSEMBLY PROTEIN"/>
    <property type="match status" value="1"/>
</dbReference>
<name>A0A0W8FKT8_9ZZZZ</name>
<dbReference type="Gene3D" id="2.60.450.10">
    <property type="entry name" value="Lipopolysaccharide (LPS) transport protein A like domain"/>
    <property type="match status" value="1"/>
</dbReference>
<comment type="caution">
    <text evidence="3">The sequence shown here is derived from an EMBL/GenBank/DDBJ whole genome shotgun (WGS) entry which is preliminary data.</text>
</comment>
<evidence type="ECO:0000313" key="3">
    <source>
        <dbReference type="EMBL" id="KUG21503.1"/>
    </source>
</evidence>
<dbReference type="InterPro" id="IPR007543">
    <property type="entry name" value="LptD_C"/>
</dbReference>
<evidence type="ECO:0000259" key="2">
    <source>
        <dbReference type="Pfam" id="PF04453"/>
    </source>
</evidence>
<dbReference type="EMBL" id="LNQE01001056">
    <property type="protein sequence ID" value="KUG21503.1"/>
    <property type="molecule type" value="Genomic_DNA"/>
</dbReference>
<organism evidence="3">
    <name type="scientific">hydrocarbon metagenome</name>
    <dbReference type="NCBI Taxonomy" id="938273"/>
    <lineage>
        <taxon>unclassified sequences</taxon>
        <taxon>metagenomes</taxon>
        <taxon>ecological metagenomes</taxon>
    </lineage>
</organism>
<sequence>MMSIGCGKRKSKKNNNIFFVAFDILKVNSFIAFLIVIMFFISSLSAFAALATNNEDLVSIKLDAVKEKIHAVHNAKGKLVLIYSENAPDAEDVETGGKDDSIPVQETSAAEAAKNGSSANIEADSMDYDNVRDVYHARGKVSIFYSGASLYADDVELDNKNRVATAHGSALLKMGEDTLQGDKIVFNIEDKTGVAYKARAFYARNNFHVKGDEIEKSGENTYVIKKPSATTCDGDNPDWEIAGSKMNVTIEGYGIVKDARFLAKGLPIFYSPFLPFPAKTKRQSGFLLPYLSYSRDKDGIDIEVPFFWAISPQMDATFYQRYIEKRGFKDGGEFRYYLGEKSFGTFYGDYIEDTRHVTETTDMATSRDWQEMHKRWSYYFHHQTNFDSQFYIRTDLIKASDKWYFRDFSSQNYYLDNYTQTGENNFKNIPFKADQSLRYLESTARIYKGWSNVNITGLINSTEDFAAVNNDKILQKYPEIILTGIKQPFLNSFLYYEFTGTYDYFYRGEGQKGHYVDFSPTVSVPINISRYMKINPQLAIKETFWSRDDNQTDSKDKTADRTVFNASVSLSSQLSRIFDVNISGWEKLRHEIKPEIIYSYVPDVNMDNVPDYYWPASSMFQMPGTIPFKTAAGDALTEQNAVAWSLTNTFTAKIKDDHGAYSYLEFLRLRLYQTYDIHEAKKSMEGVTEGRRPFSDLGIEFDITPHKYLSFMARNIYNVYDGWKQTNYDLNVKDWRGDMMTIGYRYTVDSIEEINLYLKAVITKNIDGTFISRHDLFNSRTIENTIGLFYHKQCWGMGFDLTETDDDVRFLFKVSLAGLSNLGSK</sequence>
<keyword evidence="1" id="KW-1133">Transmembrane helix</keyword>
<accession>A0A0W8FKT8</accession>
<dbReference type="InterPro" id="IPR050218">
    <property type="entry name" value="LptD"/>
</dbReference>
<dbReference type="GO" id="GO:0015920">
    <property type="term" value="P:lipopolysaccharide transport"/>
    <property type="evidence" value="ECO:0007669"/>
    <property type="project" value="InterPro"/>
</dbReference>
<gene>
    <name evidence="3" type="ORF">ASZ90_008723</name>
</gene>
<keyword evidence="1" id="KW-0472">Membrane</keyword>
<dbReference type="AlphaFoldDB" id="A0A0W8FKT8"/>
<protein>
    <recommendedName>
        <fullName evidence="2">LptD C-terminal domain-containing protein</fullName>
    </recommendedName>
</protein>
<dbReference type="Pfam" id="PF04453">
    <property type="entry name" value="LptD"/>
    <property type="match status" value="1"/>
</dbReference>
<dbReference type="GO" id="GO:0043165">
    <property type="term" value="P:Gram-negative-bacterium-type cell outer membrane assembly"/>
    <property type="evidence" value="ECO:0007669"/>
    <property type="project" value="InterPro"/>
</dbReference>
<dbReference type="GO" id="GO:1990351">
    <property type="term" value="C:transporter complex"/>
    <property type="evidence" value="ECO:0007669"/>
    <property type="project" value="TreeGrafter"/>
</dbReference>
<dbReference type="GO" id="GO:0009279">
    <property type="term" value="C:cell outer membrane"/>
    <property type="evidence" value="ECO:0007669"/>
    <property type="project" value="InterPro"/>
</dbReference>
<dbReference type="HAMAP" id="MF_01411">
    <property type="entry name" value="LPS_assembly_LptD"/>
    <property type="match status" value="1"/>
</dbReference>
<proteinExistence type="inferred from homology"/>
<dbReference type="InterPro" id="IPR020889">
    <property type="entry name" value="LipoPS_assembly_LptD"/>
</dbReference>
<feature type="domain" description="LptD C-terminal" evidence="2">
    <location>
        <begin position="374"/>
        <end position="756"/>
    </location>
</feature>
<dbReference type="PANTHER" id="PTHR30189:SF1">
    <property type="entry name" value="LPS-ASSEMBLY PROTEIN LPTD"/>
    <property type="match status" value="1"/>
</dbReference>
<evidence type="ECO:0000256" key="1">
    <source>
        <dbReference type="SAM" id="Phobius"/>
    </source>
</evidence>